<comment type="function">
    <text evidence="4">Catalyzes the complicated ring closure reaction between the two acyclic compounds 1-deoxy-D-xylulose-5-phosphate (DXP) and 3-amino-2-oxopropyl phosphate (1-amino-acetone-3-phosphate or AAP) to form pyridoxine 5'-phosphate (PNP) and inorganic phosphate.</text>
</comment>
<reference evidence="6" key="1">
    <citation type="journal article" date="2014" name="Int. J. Syst. Evol. Microbiol.">
        <title>Complete genome sequence of Corynebacterium casei LMG S-19264T (=DSM 44701T), isolated from a smear-ripened cheese.</title>
        <authorList>
            <consortium name="US DOE Joint Genome Institute (JGI-PGF)"/>
            <person name="Walter F."/>
            <person name="Albersmeier A."/>
            <person name="Kalinowski J."/>
            <person name="Ruckert C."/>
        </authorList>
    </citation>
    <scope>NUCLEOTIDE SEQUENCE</scope>
    <source>
        <strain evidence="6">KCTC 12988</strain>
    </source>
</reference>
<comment type="caution">
    <text evidence="6">The sequence shown here is derived from an EMBL/GenBank/DDBJ whole genome shotgun (WGS) entry which is preliminary data.</text>
</comment>
<dbReference type="GO" id="GO:0033856">
    <property type="term" value="F:pyridoxine 5'-phosphate synthase activity"/>
    <property type="evidence" value="ECO:0007669"/>
    <property type="project" value="UniProtKB-UniRule"/>
</dbReference>
<feature type="active site" description="Proton donor" evidence="4">
    <location>
        <position position="198"/>
    </location>
</feature>
<dbReference type="NCBIfam" id="NF003627">
    <property type="entry name" value="PRK05265.1-5"/>
    <property type="match status" value="1"/>
</dbReference>
<evidence type="ECO:0000256" key="4">
    <source>
        <dbReference type="HAMAP-Rule" id="MF_00279"/>
    </source>
</evidence>
<feature type="binding site" evidence="4">
    <location>
        <position position="199"/>
    </location>
    <ligand>
        <name>3-amino-2-oxopropyl phosphate</name>
        <dbReference type="ChEBI" id="CHEBI:57279"/>
    </ligand>
</feature>
<protein>
    <recommendedName>
        <fullName evidence="4 5">Pyridoxine 5'-phosphate synthase</fullName>
        <shortName evidence="4">PNP synthase</shortName>
        <ecNumber evidence="4 5">2.6.99.2</ecNumber>
    </recommendedName>
</protein>
<dbReference type="NCBIfam" id="NF003625">
    <property type="entry name" value="PRK05265.1-3"/>
    <property type="match status" value="1"/>
</dbReference>
<keyword evidence="2 4" id="KW-0808">Transferase</keyword>
<evidence type="ECO:0000256" key="2">
    <source>
        <dbReference type="ARBA" id="ARBA00022679"/>
    </source>
</evidence>
<feature type="binding site" evidence="4">
    <location>
        <position position="8"/>
    </location>
    <ligand>
        <name>3-amino-2-oxopropyl phosphate</name>
        <dbReference type="ChEBI" id="CHEBI:57279"/>
    </ligand>
</feature>
<comment type="similarity">
    <text evidence="4">Belongs to the PNP synthase family.</text>
</comment>
<comment type="subcellular location">
    <subcellularLocation>
        <location evidence="4">Cytoplasm</location>
    </subcellularLocation>
</comment>
<evidence type="ECO:0000313" key="7">
    <source>
        <dbReference type="Proteomes" id="UP000644507"/>
    </source>
</evidence>
<dbReference type="InterPro" id="IPR013785">
    <property type="entry name" value="Aldolase_TIM"/>
</dbReference>
<feature type="binding site" evidence="4">
    <location>
        <position position="108"/>
    </location>
    <ligand>
        <name>1-deoxy-D-xylulose 5-phosphate</name>
        <dbReference type="ChEBI" id="CHEBI:57792"/>
    </ligand>
</feature>
<feature type="site" description="Transition state stabilizer" evidence="4">
    <location>
        <position position="159"/>
    </location>
</feature>
<accession>A0A918TB96</accession>
<feature type="active site" description="Proton acceptor" evidence="4">
    <location>
        <position position="51"/>
    </location>
</feature>
<comment type="subunit">
    <text evidence="4">Homooctamer; tetramer of dimers.</text>
</comment>
<gene>
    <name evidence="4 6" type="primary">pdxJ</name>
    <name evidence="6" type="ORF">GCM10007100_00410</name>
</gene>
<name>A0A918TB96_9BACT</name>
<dbReference type="HAMAP" id="MF_00279">
    <property type="entry name" value="PdxJ"/>
    <property type="match status" value="1"/>
</dbReference>
<comment type="pathway">
    <text evidence="4">Cofactor biosynthesis; pyridoxine 5'-phosphate biosynthesis; pyridoxine 5'-phosphate from D-erythrose 4-phosphate: step 5/5.</text>
</comment>
<feature type="binding site" evidence="4">
    <location>
        <begin position="10"/>
        <end position="11"/>
    </location>
    <ligand>
        <name>1-deoxy-D-xylulose 5-phosphate</name>
        <dbReference type="ChEBI" id="CHEBI:57792"/>
    </ligand>
</feature>
<dbReference type="InterPro" id="IPR036130">
    <property type="entry name" value="Pyridoxine-5'_phos_synth"/>
</dbReference>
<dbReference type="Gene3D" id="3.20.20.70">
    <property type="entry name" value="Aldolase class I"/>
    <property type="match status" value="1"/>
</dbReference>
<dbReference type="AlphaFoldDB" id="A0A918TB96"/>
<feature type="binding site" evidence="4">
    <location>
        <position position="19"/>
    </location>
    <ligand>
        <name>3-amino-2-oxopropyl phosphate</name>
        <dbReference type="ChEBI" id="CHEBI:57279"/>
    </ligand>
</feature>
<keyword evidence="3 4" id="KW-0664">Pyridoxine biosynthesis</keyword>
<dbReference type="PANTHER" id="PTHR30456:SF0">
    <property type="entry name" value="PYRIDOXINE 5'-PHOSPHATE SYNTHASE"/>
    <property type="match status" value="1"/>
</dbReference>
<evidence type="ECO:0000256" key="1">
    <source>
        <dbReference type="ARBA" id="ARBA00022490"/>
    </source>
</evidence>
<dbReference type="PANTHER" id="PTHR30456">
    <property type="entry name" value="PYRIDOXINE 5'-PHOSPHATE SYNTHASE"/>
    <property type="match status" value="1"/>
</dbReference>
<evidence type="ECO:0000256" key="5">
    <source>
        <dbReference type="NCBIfam" id="TIGR00559"/>
    </source>
</evidence>
<dbReference type="EMBL" id="BMXI01000001">
    <property type="protein sequence ID" value="GHC40040.1"/>
    <property type="molecule type" value="Genomic_DNA"/>
</dbReference>
<dbReference type="Proteomes" id="UP000644507">
    <property type="component" value="Unassembled WGS sequence"/>
</dbReference>
<comment type="catalytic activity">
    <reaction evidence="4">
        <text>3-amino-2-oxopropyl phosphate + 1-deoxy-D-xylulose 5-phosphate = pyridoxine 5'-phosphate + phosphate + 2 H2O + H(+)</text>
        <dbReference type="Rhea" id="RHEA:15265"/>
        <dbReference type="ChEBI" id="CHEBI:15377"/>
        <dbReference type="ChEBI" id="CHEBI:15378"/>
        <dbReference type="ChEBI" id="CHEBI:43474"/>
        <dbReference type="ChEBI" id="CHEBI:57279"/>
        <dbReference type="ChEBI" id="CHEBI:57792"/>
        <dbReference type="ChEBI" id="CHEBI:58589"/>
        <dbReference type="EC" id="2.6.99.2"/>
    </reaction>
</comment>
<feature type="binding site" evidence="4">
    <location>
        <position position="53"/>
    </location>
    <ligand>
        <name>1-deoxy-D-xylulose 5-phosphate</name>
        <dbReference type="ChEBI" id="CHEBI:57792"/>
    </ligand>
</feature>
<keyword evidence="1 4" id="KW-0963">Cytoplasm</keyword>
<dbReference type="GO" id="GO:0008615">
    <property type="term" value="P:pyridoxine biosynthetic process"/>
    <property type="evidence" value="ECO:0007669"/>
    <property type="project" value="UniProtKB-UniRule"/>
</dbReference>
<reference evidence="6" key="2">
    <citation type="submission" date="2020-09" db="EMBL/GenBank/DDBJ databases">
        <authorList>
            <person name="Sun Q."/>
            <person name="Kim S."/>
        </authorList>
    </citation>
    <scope>NUCLEOTIDE SEQUENCE</scope>
    <source>
        <strain evidence="6">KCTC 12988</strain>
    </source>
</reference>
<sequence length="249" mass="27009">MSLLLGVNVDHVATLRQSRYALLPDSPNAEPSPLEACQAAKAGGADSITIHVRGDRRHMQERDAFEIREKCSLPLNLEMGNTPEMLALALKLKPDFVCMVPETREEVTTEGGLDVAEFFEETRATVTALQEAGIRISLFIDPDLPQVEAASKTGAEMIELHTGAFANADGEGKIAELTRIKEAAIAGHGANLQVNAGHGLNYENLTQFLEVPHLTELNIGHSIVARSILVGFESAVREMRALMGRYPEA</sequence>
<dbReference type="InterPro" id="IPR004569">
    <property type="entry name" value="PyrdxlP_synth_PdxJ"/>
</dbReference>
<proteinExistence type="inferred from homology"/>
<dbReference type="NCBIfam" id="TIGR00559">
    <property type="entry name" value="pdxJ"/>
    <property type="match status" value="1"/>
</dbReference>
<organism evidence="6 7">
    <name type="scientific">Roseibacillus persicicus</name>
    <dbReference type="NCBI Taxonomy" id="454148"/>
    <lineage>
        <taxon>Bacteria</taxon>
        <taxon>Pseudomonadati</taxon>
        <taxon>Verrucomicrobiota</taxon>
        <taxon>Verrucomicrobiia</taxon>
        <taxon>Verrucomicrobiales</taxon>
        <taxon>Verrucomicrobiaceae</taxon>
        <taxon>Roseibacillus</taxon>
    </lineage>
</organism>
<dbReference type="CDD" id="cd00003">
    <property type="entry name" value="PNPsynthase"/>
    <property type="match status" value="1"/>
</dbReference>
<dbReference type="EC" id="2.6.99.2" evidence="4 5"/>
<feature type="binding site" evidence="4">
    <location>
        <begin position="220"/>
        <end position="221"/>
    </location>
    <ligand>
        <name>3-amino-2-oxopropyl phosphate</name>
        <dbReference type="ChEBI" id="CHEBI:57279"/>
    </ligand>
</feature>
<dbReference type="GO" id="GO:0005829">
    <property type="term" value="C:cytosol"/>
    <property type="evidence" value="ECO:0007669"/>
    <property type="project" value="TreeGrafter"/>
</dbReference>
<evidence type="ECO:0000313" key="6">
    <source>
        <dbReference type="EMBL" id="GHC40040.1"/>
    </source>
</evidence>
<feature type="active site" description="Proton acceptor" evidence="4">
    <location>
        <position position="78"/>
    </location>
</feature>
<feature type="binding site" evidence="4">
    <location>
        <position position="58"/>
    </location>
    <ligand>
        <name>1-deoxy-D-xylulose 5-phosphate</name>
        <dbReference type="ChEBI" id="CHEBI:57792"/>
    </ligand>
</feature>
<evidence type="ECO:0000256" key="3">
    <source>
        <dbReference type="ARBA" id="ARBA00023096"/>
    </source>
</evidence>
<dbReference type="RefSeq" id="WP_189566178.1">
    <property type="nucleotide sequence ID" value="NZ_BMXI01000001.1"/>
</dbReference>
<keyword evidence="7" id="KW-1185">Reference proteome</keyword>
<dbReference type="SUPFAM" id="SSF63892">
    <property type="entry name" value="Pyridoxine 5'-phosphate synthase"/>
    <property type="match status" value="1"/>
</dbReference>
<dbReference type="Pfam" id="PF03740">
    <property type="entry name" value="PdxJ"/>
    <property type="match status" value="1"/>
</dbReference>